<accession>A0A0G0SX02</accession>
<reference evidence="2 3" key="1">
    <citation type="journal article" date="2015" name="Nature">
        <title>rRNA introns, odd ribosomes, and small enigmatic genomes across a large radiation of phyla.</title>
        <authorList>
            <person name="Brown C.T."/>
            <person name="Hug L.A."/>
            <person name="Thomas B.C."/>
            <person name="Sharon I."/>
            <person name="Castelle C.J."/>
            <person name="Singh A."/>
            <person name="Wilkins M.J."/>
            <person name="Williams K.H."/>
            <person name="Banfield J.F."/>
        </authorList>
    </citation>
    <scope>NUCLEOTIDE SEQUENCE [LARGE SCALE GENOMIC DNA]</scope>
</reference>
<protein>
    <submittedName>
        <fullName evidence="2">Uncharacterized protein</fullName>
    </submittedName>
</protein>
<organism evidence="2 3">
    <name type="scientific">Candidatus Woesebacteria bacterium GW2011_GWA1_39_8</name>
    <dbReference type="NCBI Taxonomy" id="1618552"/>
    <lineage>
        <taxon>Bacteria</taxon>
        <taxon>Candidatus Woeseibacteriota</taxon>
    </lineage>
</organism>
<gene>
    <name evidence="2" type="ORF">UT61_C0013G0016</name>
</gene>
<name>A0A0G0SX02_9BACT</name>
<sequence>MFQEREKTGPEPFSIQELVFLRAQVPEILNRPDLDYSLTLTGDGLLQVVGGPQQIVDYIRFINGPTQLAGLTDMASSYPPLLDLSKPKMTPITSFTDKPTPSHMDMSDPQSARKHPFLARPTADELKGILVDFPNAALHISVVQKMLELMKGDELDERSKRLVAIHALKTGSPIVRFYELQVITEVEDAAFQILWPEEYNVAKILRQKSLFLQEEPTAEWLQLVSDELKKDFLVATDIPGNDLIFSLRLKGLLSYYLKYLEGRNLADTLAFTASISDEKLEYRALSHDYASAVDKTLEERKGFELTLMCGFLRRHFQQRFYKSTGSRNSIVKDLDPKFGLDGYKAYHFNLDIVLEDGTNFICEARVDSWSQQLENMLRHVGYKGIQPSTGLDSYHDTDPLVPGMIARRNLVNSLQLVNTSN</sequence>
<comment type="caution">
    <text evidence="2">The sequence shown here is derived from an EMBL/GenBank/DDBJ whole genome shotgun (WGS) entry which is preliminary data.</text>
</comment>
<dbReference type="Proteomes" id="UP000034793">
    <property type="component" value="Unassembled WGS sequence"/>
</dbReference>
<dbReference type="EMBL" id="LBXL01000013">
    <property type="protein sequence ID" value="KKR30102.1"/>
    <property type="molecule type" value="Genomic_DNA"/>
</dbReference>
<dbReference type="AlphaFoldDB" id="A0A0G0SX02"/>
<proteinExistence type="predicted"/>
<feature type="region of interest" description="Disordered" evidence="1">
    <location>
        <begin position="89"/>
        <end position="113"/>
    </location>
</feature>
<evidence type="ECO:0000313" key="2">
    <source>
        <dbReference type="EMBL" id="KKR30102.1"/>
    </source>
</evidence>
<evidence type="ECO:0000256" key="1">
    <source>
        <dbReference type="SAM" id="MobiDB-lite"/>
    </source>
</evidence>
<evidence type="ECO:0000313" key="3">
    <source>
        <dbReference type="Proteomes" id="UP000034793"/>
    </source>
</evidence>